<keyword evidence="12 13" id="KW-0030">Aminoacyl-tRNA synthetase</keyword>
<dbReference type="PANTHER" id="PTHR10890:SF3">
    <property type="entry name" value="CYSTEINE--TRNA LIGASE, CYTOPLASMIC"/>
    <property type="match status" value="1"/>
</dbReference>
<dbReference type="InterPro" id="IPR015803">
    <property type="entry name" value="Cys-tRNA-ligase"/>
</dbReference>
<evidence type="ECO:0000259" key="14">
    <source>
        <dbReference type="SMART" id="SM00840"/>
    </source>
</evidence>
<feature type="domain" description="Cysteinyl-tRNA synthetase class Ia DALR" evidence="14">
    <location>
        <begin position="364"/>
        <end position="426"/>
    </location>
</feature>
<dbReference type="GO" id="GO:0005737">
    <property type="term" value="C:cytoplasm"/>
    <property type="evidence" value="ECO:0007669"/>
    <property type="project" value="UniProtKB-SubCell"/>
</dbReference>
<keyword evidence="7" id="KW-0479">Metal-binding</keyword>
<feature type="short sequence motif" description="'KMSKS' region" evidence="13">
    <location>
        <begin position="278"/>
        <end position="282"/>
    </location>
</feature>
<evidence type="ECO:0000256" key="4">
    <source>
        <dbReference type="ARBA" id="ARBA00011245"/>
    </source>
</evidence>
<evidence type="ECO:0000313" key="15">
    <source>
        <dbReference type="EMBL" id="OGE83976.1"/>
    </source>
</evidence>
<comment type="catalytic activity">
    <reaction evidence="13">
        <text>tRNA(Cys) + L-cysteine + ATP = L-cysteinyl-tRNA(Cys) + AMP + diphosphate</text>
        <dbReference type="Rhea" id="RHEA:17773"/>
        <dbReference type="Rhea" id="RHEA-COMP:9661"/>
        <dbReference type="Rhea" id="RHEA-COMP:9679"/>
        <dbReference type="ChEBI" id="CHEBI:30616"/>
        <dbReference type="ChEBI" id="CHEBI:33019"/>
        <dbReference type="ChEBI" id="CHEBI:35235"/>
        <dbReference type="ChEBI" id="CHEBI:78442"/>
        <dbReference type="ChEBI" id="CHEBI:78517"/>
        <dbReference type="ChEBI" id="CHEBI:456215"/>
        <dbReference type="EC" id="6.1.1.16"/>
    </reaction>
</comment>
<evidence type="ECO:0000256" key="3">
    <source>
        <dbReference type="ARBA" id="ARBA00005594"/>
    </source>
</evidence>
<dbReference type="EC" id="6.1.1.16" evidence="13"/>
<feature type="short sequence motif" description="'HIGH' region" evidence="13">
    <location>
        <begin position="27"/>
        <end position="37"/>
    </location>
</feature>
<evidence type="ECO:0000256" key="2">
    <source>
        <dbReference type="ARBA" id="ARBA00004496"/>
    </source>
</evidence>
<comment type="subcellular location">
    <subcellularLocation>
        <location evidence="2 13">Cytoplasm</location>
    </subcellularLocation>
</comment>
<keyword evidence="9" id="KW-0862">Zinc</keyword>
<evidence type="ECO:0000256" key="7">
    <source>
        <dbReference type="ARBA" id="ARBA00022723"/>
    </source>
</evidence>
<evidence type="ECO:0000313" key="16">
    <source>
        <dbReference type="Proteomes" id="UP000176339"/>
    </source>
</evidence>
<dbReference type="InterPro" id="IPR014729">
    <property type="entry name" value="Rossmann-like_a/b/a_fold"/>
</dbReference>
<evidence type="ECO:0000256" key="5">
    <source>
        <dbReference type="ARBA" id="ARBA00022490"/>
    </source>
</evidence>
<keyword evidence="6 13" id="KW-0436">Ligase</keyword>
<evidence type="ECO:0000256" key="8">
    <source>
        <dbReference type="ARBA" id="ARBA00022741"/>
    </source>
</evidence>
<keyword evidence="5 13" id="KW-0963">Cytoplasm</keyword>
<evidence type="ECO:0000256" key="6">
    <source>
        <dbReference type="ARBA" id="ARBA00022598"/>
    </source>
</evidence>
<dbReference type="AlphaFoldDB" id="A0A1F5P268"/>
<dbReference type="SUPFAM" id="SSF47323">
    <property type="entry name" value="Anticodon-binding domain of a subclass of class I aminoacyl-tRNA synthetases"/>
    <property type="match status" value="1"/>
</dbReference>
<dbReference type="NCBIfam" id="TIGR00435">
    <property type="entry name" value="cysS"/>
    <property type="match status" value="1"/>
</dbReference>
<gene>
    <name evidence="13" type="primary">cysS</name>
    <name evidence="15" type="ORF">A2846_04210</name>
</gene>
<evidence type="ECO:0000256" key="13">
    <source>
        <dbReference type="HAMAP-Rule" id="MF_00041"/>
    </source>
</evidence>
<dbReference type="CDD" id="cd00672">
    <property type="entry name" value="CysRS_core"/>
    <property type="match status" value="1"/>
</dbReference>
<dbReference type="InterPro" id="IPR009080">
    <property type="entry name" value="tRNAsynth_Ia_anticodon-bd"/>
</dbReference>
<evidence type="ECO:0000256" key="10">
    <source>
        <dbReference type="ARBA" id="ARBA00022840"/>
    </source>
</evidence>
<dbReference type="SMART" id="SM00840">
    <property type="entry name" value="DALR_2"/>
    <property type="match status" value="1"/>
</dbReference>
<dbReference type="EMBL" id="MFEN01000031">
    <property type="protein sequence ID" value="OGE83976.1"/>
    <property type="molecule type" value="Genomic_DNA"/>
</dbReference>
<evidence type="ECO:0000256" key="11">
    <source>
        <dbReference type="ARBA" id="ARBA00022917"/>
    </source>
</evidence>
<dbReference type="GO" id="GO:0005524">
    <property type="term" value="F:ATP binding"/>
    <property type="evidence" value="ECO:0007669"/>
    <property type="project" value="UniProtKB-UniRule"/>
</dbReference>
<dbReference type="PANTHER" id="PTHR10890">
    <property type="entry name" value="CYSTEINYL-TRNA SYNTHETASE"/>
    <property type="match status" value="1"/>
</dbReference>
<dbReference type="InterPro" id="IPR015273">
    <property type="entry name" value="Cys-tRNA-synt_Ia_DALR"/>
</dbReference>
<dbReference type="Gene3D" id="3.40.50.620">
    <property type="entry name" value="HUPs"/>
    <property type="match status" value="1"/>
</dbReference>
<feature type="binding site" evidence="13">
    <location>
        <position position="281"/>
    </location>
    <ligand>
        <name>ATP</name>
        <dbReference type="ChEBI" id="CHEBI:30616"/>
    </ligand>
</feature>
<comment type="cofactor">
    <cofactor evidence="1">
        <name>Zn(2+)</name>
        <dbReference type="ChEBI" id="CHEBI:29105"/>
    </cofactor>
</comment>
<keyword evidence="11 13" id="KW-0648">Protein biosynthesis</keyword>
<dbReference type="GO" id="GO:0046872">
    <property type="term" value="F:metal ion binding"/>
    <property type="evidence" value="ECO:0007669"/>
    <property type="project" value="UniProtKB-KW"/>
</dbReference>
<name>A0A1F5P268_9BACT</name>
<dbReference type="InterPro" id="IPR032678">
    <property type="entry name" value="tRNA-synt_1_cat_dom"/>
</dbReference>
<evidence type="ECO:0000256" key="1">
    <source>
        <dbReference type="ARBA" id="ARBA00001947"/>
    </source>
</evidence>
<dbReference type="Gene3D" id="1.20.120.1910">
    <property type="entry name" value="Cysteine-tRNA ligase, C-terminal anti-codon recognition domain"/>
    <property type="match status" value="1"/>
</dbReference>
<protein>
    <recommendedName>
        <fullName evidence="13">Cysteine--tRNA ligase</fullName>
        <ecNumber evidence="13">6.1.1.16</ecNumber>
    </recommendedName>
    <alternativeName>
        <fullName evidence="13">Cysteinyl-tRNA synthetase</fullName>
        <shortName evidence="13">CysRS</shortName>
    </alternativeName>
</protein>
<comment type="caution">
    <text evidence="13">Lacks conserved residue(s) required for the propagation of feature annotation.</text>
</comment>
<dbReference type="GO" id="GO:0006423">
    <property type="term" value="P:cysteinyl-tRNA aminoacylation"/>
    <property type="evidence" value="ECO:0007669"/>
    <property type="project" value="UniProtKB-UniRule"/>
</dbReference>
<comment type="subunit">
    <text evidence="4 13">Monomer.</text>
</comment>
<evidence type="ECO:0000256" key="12">
    <source>
        <dbReference type="ARBA" id="ARBA00023146"/>
    </source>
</evidence>
<keyword evidence="8 13" id="KW-0547">Nucleotide-binding</keyword>
<dbReference type="Pfam" id="PF01406">
    <property type="entry name" value="tRNA-synt_1e"/>
    <property type="match status" value="1"/>
</dbReference>
<proteinExistence type="inferred from homology"/>
<dbReference type="SUPFAM" id="SSF52374">
    <property type="entry name" value="Nucleotidylyl transferase"/>
    <property type="match status" value="1"/>
</dbReference>
<evidence type="ECO:0000256" key="9">
    <source>
        <dbReference type="ARBA" id="ARBA00022833"/>
    </source>
</evidence>
<comment type="caution">
    <text evidence="15">The sequence shown here is derived from an EMBL/GenBank/DDBJ whole genome shotgun (WGS) entry which is preliminary data.</text>
</comment>
<dbReference type="GO" id="GO:0004817">
    <property type="term" value="F:cysteine-tRNA ligase activity"/>
    <property type="evidence" value="ECO:0007669"/>
    <property type="project" value="UniProtKB-UniRule"/>
</dbReference>
<dbReference type="Pfam" id="PF09190">
    <property type="entry name" value="DALR_2"/>
    <property type="match status" value="1"/>
</dbReference>
<dbReference type="Proteomes" id="UP000176339">
    <property type="component" value="Unassembled WGS sequence"/>
</dbReference>
<accession>A0A1F5P268</accession>
<dbReference type="PRINTS" id="PR00983">
    <property type="entry name" value="TRNASYNTHCYS"/>
</dbReference>
<comment type="similarity">
    <text evidence="3 13">Belongs to the class-I aminoacyl-tRNA synthetase family.</text>
</comment>
<dbReference type="HAMAP" id="MF_00041">
    <property type="entry name" value="Cys_tRNA_synth"/>
    <property type="match status" value="1"/>
</dbReference>
<sequence length="473" mass="53526">MHIFDTLSGRAESVSKAKRIKMFVCGPTVYDEAHIGHARTYVFFDAAIRYLRSRGWKLFYLQNITDIDDKIIKRAAELGIAPKSLAGKFAKSYLADMKALGVTSVDKYAYATKFIPQIVCQVKALAARGYAYRASDGYYFDIAKFKDYGKLSRRSAEQAESSVSRIDEGIDKKNKGDFCLWKLRQTRTSADLDADQRGKAEEPFWRTELGTGRPGWHIEDTAITEKFFGPQYDIHGGGVDLKFPHHEAEIAQQEAASGKEPFVKIWMHTGLLFVDGQKMSKSLNNFTTIKDFLAEHDARVFRMMVLLHHYRSNMNYTDALLEQSFASLQGIEEFVDKMDFVARKSVRTAGSEGVGKLPQETEEKFNAALEKDFNTPEALAAIFHAVSLGNNVAWQMTPGDAKRLGNMAKKLLNALGLEVRSTRLPFSVRRMIIAKDRFRIDKQFIQSDALRKKLESLGYKVEDTPLGSFVRKK</sequence>
<organism evidence="15 16">
    <name type="scientific">Candidatus Doudnabacteria bacterium RIFCSPHIGHO2_01_FULL_49_9</name>
    <dbReference type="NCBI Taxonomy" id="1817827"/>
    <lineage>
        <taxon>Bacteria</taxon>
        <taxon>Candidatus Doudnaibacteriota</taxon>
    </lineage>
</organism>
<keyword evidence="10 13" id="KW-0067">ATP-binding</keyword>
<dbReference type="InterPro" id="IPR024909">
    <property type="entry name" value="Cys-tRNA/MSH_ligase"/>
</dbReference>
<reference evidence="15 16" key="1">
    <citation type="journal article" date="2016" name="Nat. Commun.">
        <title>Thousands of microbial genomes shed light on interconnected biogeochemical processes in an aquifer system.</title>
        <authorList>
            <person name="Anantharaman K."/>
            <person name="Brown C.T."/>
            <person name="Hug L.A."/>
            <person name="Sharon I."/>
            <person name="Castelle C.J."/>
            <person name="Probst A.J."/>
            <person name="Thomas B.C."/>
            <person name="Singh A."/>
            <person name="Wilkins M.J."/>
            <person name="Karaoz U."/>
            <person name="Brodie E.L."/>
            <person name="Williams K.H."/>
            <person name="Hubbard S.S."/>
            <person name="Banfield J.F."/>
        </authorList>
    </citation>
    <scope>NUCLEOTIDE SEQUENCE [LARGE SCALE GENOMIC DNA]</scope>
</reference>